<evidence type="ECO:0000313" key="12">
    <source>
        <dbReference type="Proteomes" id="UP000177555"/>
    </source>
</evidence>
<dbReference type="Pfam" id="PF04138">
    <property type="entry name" value="GtrA_DPMS_TM"/>
    <property type="match status" value="1"/>
</dbReference>
<evidence type="ECO:0000259" key="9">
    <source>
        <dbReference type="Pfam" id="PF00535"/>
    </source>
</evidence>
<evidence type="ECO:0000256" key="2">
    <source>
        <dbReference type="ARBA" id="ARBA00006739"/>
    </source>
</evidence>
<name>A0A1F5JHJ9_9BACT</name>
<feature type="transmembrane region" description="Helical" evidence="8">
    <location>
        <begin position="368"/>
        <end position="388"/>
    </location>
</feature>
<dbReference type="PANTHER" id="PTHR43398:SF1">
    <property type="entry name" value="DOLICHOL-PHOSPHATE MANNOSYLTRANSFERASE SUBUNIT 1"/>
    <property type="match status" value="1"/>
</dbReference>
<dbReference type="EMBL" id="MFCP01000021">
    <property type="protein sequence ID" value="OGE28115.1"/>
    <property type="molecule type" value="Genomic_DNA"/>
</dbReference>
<dbReference type="PANTHER" id="PTHR43398">
    <property type="entry name" value="DOLICHOL-PHOSPHATE MANNOSYLTRANSFERASE SUBUNIT 1"/>
    <property type="match status" value="1"/>
</dbReference>
<dbReference type="GO" id="GO:0004582">
    <property type="term" value="F:dolichyl-phosphate beta-D-mannosyltransferase activity"/>
    <property type="evidence" value="ECO:0007669"/>
    <property type="project" value="InterPro"/>
</dbReference>
<dbReference type="GO" id="GO:0000271">
    <property type="term" value="P:polysaccharide biosynthetic process"/>
    <property type="evidence" value="ECO:0007669"/>
    <property type="project" value="InterPro"/>
</dbReference>
<gene>
    <name evidence="11" type="ORF">A2867_01010</name>
</gene>
<dbReference type="SUPFAM" id="SSF53448">
    <property type="entry name" value="Nucleotide-diphospho-sugar transferases"/>
    <property type="match status" value="1"/>
</dbReference>
<keyword evidence="6 8" id="KW-1133">Transmembrane helix</keyword>
<comment type="subcellular location">
    <subcellularLocation>
        <location evidence="1">Membrane</location>
        <topology evidence="1">Multi-pass membrane protein</topology>
    </subcellularLocation>
</comment>
<evidence type="ECO:0000256" key="6">
    <source>
        <dbReference type="ARBA" id="ARBA00022989"/>
    </source>
</evidence>
<reference evidence="11 12" key="1">
    <citation type="journal article" date="2016" name="Nat. Commun.">
        <title>Thousands of microbial genomes shed light on interconnected biogeochemical processes in an aquifer system.</title>
        <authorList>
            <person name="Anantharaman K."/>
            <person name="Brown C.T."/>
            <person name="Hug L.A."/>
            <person name="Sharon I."/>
            <person name="Castelle C.J."/>
            <person name="Probst A.J."/>
            <person name="Thomas B.C."/>
            <person name="Singh A."/>
            <person name="Wilkins M.J."/>
            <person name="Karaoz U."/>
            <person name="Brodie E.L."/>
            <person name="Williams K.H."/>
            <person name="Hubbard S.S."/>
            <person name="Banfield J.F."/>
        </authorList>
    </citation>
    <scope>NUCLEOTIDE SEQUENCE [LARGE SCALE GENOMIC DNA]</scope>
</reference>
<dbReference type="GO" id="GO:0016020">
    <property type="term" value="C:membrane"/>
    <property type="evidence" value="ECO:0007669"/>
    <property type="project" value="UniProtKB-SubCell"/>
</dbReference>
<comment type="similarity">
    <text evidence="2">Belongs to the glycosyltransferase 2 family.</text>
</comment>
<evidence type="ECO:0000256" key="7">
    <source>
        <dbReference type="ARBA" id="ARBA00023136"/>
    </source>
</evidence>
<evidence type="ECO:0000313" key="11">
    <source>
        <dbReference type="EMBL" id="OGE28115.1"/>
    </source>
</evidence>
<proteinExistence type="inferred from homology"/>
<feature type="transmembrane region" description="Helical" evidence="8">
    <location>
        <begin position="328"/>
        <end position="348"/>
    </location>
</feature>
<feature type="domain" description="Glycosyltransferase 2-like" evidence="9">
    <location>
        <begin position="6"/>
        <end position="140"/>
    </location>
</feature>
<evidence type="ECO:0000256" key="5">
    <source>
        <dbReference type="ARBA" id="ARBA00022692"/>
    </source>
</evidence>
<dbReference type="InterPro" id="IPR001173">
    <property type="entry name" value="Glyco_trans_2-like"/>
</dbReference>
<dbReference type="InterPro" id="IPR007267">
    <property type="entry name" value="GtrA_DPMS_TM"/>
</dbReference>
<feature type="domain" description="GtrA/DPMS transmembrane" evidence="10">
    <location>
        <begin position="262"/>
        <end position="390"/>
    </location>
</feature>
<keyword evidence="5 8" id="KW-0812">Transmembrane</keyword>
<dbReference type="Proteomes" id="UP000177555">
    <property type="component" value="Unassembled WGS sequence"/>
</dbReference>
<protein>
    <recommendedName>
        <fullName evidence="13">GtrA-like protein domain-containing protein</fullName>
    </recommendedName>
</protein>
<dbReference type="Gene3D" id="3.90.550.10">
    <property type="entry name" value="Spore Coat Polysaccharide Biosynthesis Protein SpsA, Chain A"/>
    <property type="match status" value="1"/>
</dbReference>
<organism evidence="11 12">
    <name type="scientific">Candidatus Daviesbacteria bacterium RIFCSPHIGHO2_01_FULL_40_11</name>
    <dbReference type="NCBI Taxonomy" id="1797762"/>
    <lineage>
        <taxon>Bacteria</taxon>
        <taxon>Candidatus Daviesiibacteriota</taxon>
    </lineage>
</organism>
<evidence type="ECO:0008006" key="13">
    <source>
        <dbReference type="Google" id="ProtNLM"/>
    </source>
</evidence>
<keyword evidence="3" id="KW-0328">Glycosyltransferase</keyword>
<feature type="transmembrane region" description="Helical" evidence="8">
    <location>
        <begin position="260"/>
        <end position="278"/>
    </location>
</feature>
<keyword evidence="7 8" id="KW-0472">Membrane</keyword>
<dbReference type="Pfam" id="PF00535">
    <property type="entry name" value="Glycos_transf_2"/>
    <property type="match status" value="1"/>
</dbReference>
<evidence type="ECO:0000256" key="3">
    <source>
        <dbReference type="ARBA" id="ARBA00022676"/>
    </source>
</evidence>
<evidence type="ECO:0000256" key="4">
    <source>
        <dbReference type="ARBA" id="ARBA00022679"/>
    </source>
</evidence>
<evidence type="ECO:0000259" key="10">
    <source>
        <dbReference type="Pfam" id="PF04138"/>
    </source>
</evidence>
<comment type="caution">
    <text evidence="11">The sequence shown here is derived from an EMBL/GenBank/DDBJ whole genome shotgun (WGS) entry which is preliminary data.</text>
</comment>
<keyword evidence="4" id="KW-0808">Transferase</keyword>
<accession>A0A1F5JHJ9</accession>
<evidence type="ECO:0000256" key="8">
    <source>
        <dbReference type="SAM" id="Phobius"/>
    </source>
</evidence>
<feature type="transmembrane region" description="Helical" evidence="8">
    <location>
        <begin position="290"/>
        <end position="307"/>
    </location>
</feature>
<dbReference type="InterPro" id="IPR029044">
    <property type="entry name" value="Nucleotide-diphossugar_trans"/>
</dbReference>
<sequence>MKKIVSVVLPTYNEKGNIAKTVEKVFEQEKNIPNFEISVVIADDIRSSDGIEQVAKELIRKNRRVHFIKVEPGLGVGLIKGHQYALDNLHPDVLAQLDADGQVVPDVLVRLIKTIEEGYSLAIGSRFVSGGKNQLSFVRRIFTYGASIFCRLVMGPWDIREVTNSARAFTPALFNKINLGRLPWQERTFIIQPAFLHEAVLAGAKYKEVPLIFKNRLEGYSKNKVFNYTYDVIVYCLDARMHSLGFNIPFYRLSRRAKTLVKFSLVGAIGTLVDFLFYKVFINFLNLTPATAKGFSTEIAIINNFILNNYWTFRYRKTKTNLWQKLGIFNVVSLGGLIIGVLIVKYLHLTYGDGFVIIFGRPIAYNNFYFFATIPPVMLWNFTVNHLITWRREEN</sequence>
<dbReference type="InterPro" id="IPR039528">
    <property type="entry name" value="DPM1-like"/>
</dbReference>
<dbReference type="AlphaFoldDB" id="A0A1F5JHJ9"/>
<evidence type="ECO:0000256" key="1">
    <source>
        <dbReference type="ARBA" id="ARBA00004141"/>
    </source>
</evidence>